<keyword evidence="3" id="KW-1185">Reference proteome</keyword>
<gene>
    <name evidence="2" type="ORF">AVEN_172061_1</name>
</gene>
<dbReference type="EMBL" id="BGPR01044147">
    <property type="protein sequence ID" value="GBO20859.1"/>
    <property type="molecule type" value="Genomic_DNA"/>
</dbReference>
<dbReference type="Proteomes" id="UP000499080">
    <property type="component" value="Unassembled WGS sequence"/>
</dbReference>
<dbReference type="AlphaFoldDB" id="A0A4Y2V6E2"/>
<feature type="region of interest" description="Disordered" evidence="1">
    <location>
        <begin position="1"/>
        <end position="21"/>
    </location>
</feature>
<proteinExistence type="predicted"/>
<evidence type="ECO:0000313" key="2">
    <source>
        <dbReference type="EMBL" id="GBO20859.1"/>
    </source>
</evidence>
<sequence length="79" mass="8190">MLYSNVSPSDAEEELISTSGSDSRDCNILLSNGGRTAIGRSSVSTEVGLEVSKGFNADLGREVLSLGGIVLGTSREEVV</sequence>
<comment type="caution">
    <text evidence="2">The sequence shown here is derived from an EMBL/GenBank/DDBJ whole genome shotgun (WGS) entry which is preliminary data.</text>
</comment>
<protein>
    <submittedName>
        <fullName evidence="2">Uncharacterized protein</fullName>
    </submittedName>
</protein>
<evidence type="ECO:0000313" key="3">
    <source>
        <dbReference type="Proteomes" id="UP000499080"/>
    </source>
</evidence>
<evidence type="ECO:0000256" key="1">
    <source>
        <dbReference type="SAM" id="MobiDB-lite"/>
    </source>
</evidence>
<accession>A0A4Y2V6E2</accession>
<organism evidence="2 3">
    <name type="scientific">Araneus ventricosus</name>
    <name type="common">Orbweaver spider</name>
    <name type="synonym">Epeira ventricosa</name>
    <dbReference type="NCBI Taxonomy" id="182803"/>
    <lineage>
        <taxon>Eukaryota</taxon>
        <taxon>Metazoa</taxon>
        <taxon>Ecdysozoa</taxon>
        <taxon>Arthropoda</taxon>
        <taxon>Chelicerata</taxon>
        <taxon>Arachnida</taxon>
        <taxon>Araneae</taxon>
        <taxon>Araneomorphae</taxon>
        <taxon>Entelegynae</taxon>
        <taxon>Araneoidea</taxon>
        <taxon>Araneidae</taxon>
        <taxon>Araneus</taxon>
    </lineage>
</organism>
<reference evidence="2 3" key="1">
    <citation type="journal article" date="2019" name="Sci. Rep.">
        <title>Orb-weaving spider Araneus ventricosus genome elucidates the spidroin gene catalogue.</title>
        <authorList>
            <person name="Kono N."/>
            <person name="Nakamura H."/>
            <person name="Ohtoshi R."/>
            <person name="Moran D.A.P."/>
            <person name="Shinohara A."/>
            <person name="Yoshida Y."/>
            <person name="Fujiwara M."/>
            <person name="Mori M."/>
            <person name="Tomita M."/>
            <person name="Arakawa K."/>
        </authorList>
    </citation>
    <scope>NUCLEOTIDE SEQUENCE [LARGE SCALE GENOMIC DNA]</scope>
</reference>
<name>A0A4Y2V6E2_ARAVE</name>